<dbReference type="InterPro" id="IPR045053">
    <property type="entry name" value="MAN-like"/>
</dbReference>
<gene>
    <name evidence="8" type="primary">MAN6</name>
    <name evidence="8" type="ORF">KSP40_PGU006546</name>
</gene>
<keyword evidence="4" id="KW-0378">Hydrolase</keyword>
<dbReference type="Proteomes" id="UP001412067">
    <property type="component" value="Unassembled WGS sequence"/>
</dbReference>
<feature type="compositionally biased region" description="Polar residues" evidence="6">
    <location>
        <begin position="381"/>
        <end position="393"/>
    </location>
</feature>
<comment type="similarity">
    <text evidence="2">Belongs to the glycosyl hydrolase 5 (cellulase A) family.</text>
</comment>
<dbReference type="InterPro" id="IPR001547">
    <property type="entry name" value="Glyco_hydro_5"/>
</dbReference>
<sequence>MVKIIYDCLNEFFQKSFFKKKSFRDSVAIYPINISKPSALTGDTYSLFLAPETAATCFTKILLFVDIADGLRLSLAFQNLLQHLKPSPVISSGPLGVQRRFFHSLLSIPWHLTVGAFALSEMGGEQWATVEKIGTQFQVTGQPFYVNGFNTYWLMVFAADHSTRGKVSEVFRQAAAAGLNVCRTWAFNDAGWRALQISPSVYDEEVFKGLDFVVSEARRNDIRLILSMCNNWEDYGGKSQYVRWGNEAGLNLTSDDEFFLDPTIKGYYKAHVQRVLSRINTFTGMIYKDDPTIFAWELINEPRCPLDPSGDTLQADWLKLNFDDVIKRNYRWAGVRWVVRNHYGNILADDGILCRSMPEEDNTQCGNTHREGIQKSAVSMAPSNDGTDSTNTPDKPCPAARPPETATTRSTCGHPGYTLSLPRTLRLGSRGSGSIVSSSVIPASGLPSDDTMQKEKMRVVRDHTSSPTTCAHNRLLNNSLRLLGVLLYY</sequence>
<accession>A0ABR2LSS4</accession>
<organism evidence="8 9">
    <name type="scientific">Platanthera guangdongensis</name>
    <dbReference type="NCBI Taxonomy" id="2320717"/>
    <lineage>
        <taxon>Eukaryota</taxon>
        <taxon>Viridiplantae</taxon>
        <taxon>Streptophyta</taxon>
        <taxon>Embryophyta</taxon>
        <taxon>Tracheophyta</taxon>
        <taxon>Spermatophyta</taxon>
        <taxon>Magnoliopsida</taxon>
        <taxon>Liliopsida</taxon>
        <taxon>Asparagales</taxon>
        <taxon>Orchidaceae</taxon>
        <taxon>Orchidoideae</taxon>
        <taxon>Orchideae</taxon>
        <taxon>Orchidinae</taxon>
        <taxon>Platanthera</taxon>
    </lineage>
</organism>
<dbReference type="Gene3D" id="3.20.20.80">
    <property type="entry name" value="Glycosidases"/>
    <property type="match status" value="1"/>
</dbReference>
<evidence type="ECO:0000256" key="1">
    <source>
        <dbReference type="ARBA" id="ARBA00001678"/>
    </source>
</evidence>
<reference evidence="8 9" key="1">
    <citation type="journal article" date="2022" name="Nat. Plants">
        <title>Genomes of leafy and leafless Platanthera orchids illuminate the evolution of mycoheterotrophy.</title>
        <authorList>
            <person name="Li M.H."/>
            <person name="Liu K.W."/>
            <person name="Li Z."/>
            <person name="Lu H.C."/>
            <person name="Ye Q.L."/>
            <person name="Zhang D."/>
            <person name="Wang J.Y."/>
            <person name="Li Y.F."/>
            <person name="Zhong Z.M."/>
            <person name="Liu X."/>
            <person name="Yu X."/>
            <person name="Liu D.K."/>
            <person name="Tu X.D."/>
            <person name="Liu B."/>
            <person name="Hao Y."/>
            <person name="Liao X.Y."/>
            <person name="Jiang Y.T."/>
            <person name="Sun W.H."/>
            <person name="Chen J."/>
            <person name="Chen Y.Q."/>
            <person name="Ai Y."/>
            <person name="Zhai J.W."/>
            <person name="Wu S.S."/>
            <person name="Zhou Z."/>
            <person name="Hsiao Y.Y."/>
            <person name="Wu W.L."/>
            <person name="Chen Y.Y."/>
            <person name="Lin Y.F."/>
            <person name="Hsu J.L."/>
            <person name="Li C.Y."/>
            <person name="Wang Z.W."/>
            <person name="Zhao X."/>
            <person name="Zhong W.Y."/>
            <person name="Ma X.K."/>
            <person name="Ma L."/>
            <person name="Huang J."/>
            <person name="Chen G.Z."/>
            <person name="Huang M.Z."/>
            <person name="Huang L."/>
            <person name="Peng D.H."/>
            <person name="Luo Y.B."/>
            <person name="Zou S.Q."/>
            <person name="Chen S.P."/>
            <person name="Lan S."/>
            <person name="Tsai W.C."/>
            <person name="Van de Peer Y."/>
            <person name="Liu Z.J."/>
        </authorList>
    </citation>
    <scope>NUCLEOTIDE SEQUENCE [LARGE SCALE GENOMIC DNA]</scope>
    <source>
        <strain evidence="8">Lor288</strain>
    </source>
</reference>
<evidence type="ECO:0000256" key="4">
    <source>
        <dbReference type="ARBA" id="ARBA00022801"/>
    </source>
</evidence>
<evidence type="ECO:0000313" key="8">
    <source>
        <dbReference type="EMBL" id="KAK8949941.1"/>
    </source>
</evidence>
<comment type="caution">
    <text evidence="8">The sequence shown here is derived from an EMBL/GenBank/DDBJ whole genome shotgun (WGS) entry which is preliminary data.</text>
</comment>
<keyword evidence="9" id="KW-1185">Reference proteome</keyword>
<feature type="region of interest" description="Disordered" evidence="6">
    <location>
        <begin position="432"/>
        <end position="452"/>
    </location>
</feature>
<dbReference type="PANTHER" id="PTHR31451">
    <property type="match status" value="1"/>
</dbReference>
<keyword evidence="5" id="KW-0326">Glycosidase</keyword>
<dbReference type="EMBL" id="JBBWWR010000015">
    <property type="protein sequence ID" value="KAK8949941.1"/>
    <property type="molecule type" value="Genomic_DNA"/>
</dbReference>
<dbReference type="EC" id="3.2.1.78" evidence="3"/>
<evidence type="ECO:0000256" key="5">
    <source>
        <dbReference type="ARBA" id="ARBA00023295"/>
    </source>
</evidence>
<feature type="compositionally biased region" description="Low complexity" evidence="6">
    <location>
        <begin position="432"/>
        <end position="445"/>
    </location>
</feature>
<feature type="region of interest" description="Disordered" evidence="6">
    <location>
        <begin position="379"/>
        <end position="415"/>
    </location>
</feature>
<evidence type="ECO:0000256" key="2">
    <source>
        <dbReference type="ARBA" id="ARBA00005641"/>
    </source>
</evidence>
<proteinExistence type="inferred from homology"/>
<evidence type="ECO:0000313" key="9">
    <source>
        <dbReference type="Proteomes" id="UP001412067"/>
    </source>
</evidence>
<feature type="domain" description="Glycoside hydrolase family 5" evidence="7">
    <location>
        <begin position="130"/>
        <end position="318"/>
    </location>
</feature>
<evidence type="ECO:0000256" key="3">
    <source>
        <dbReference type="ARBA" id="ARBA00012706"/>
    </source>
</evidence>
<dbReference type="Pfam" id="PF26410">
    <property type="entry name" value="GH5_mannosidase"/>
    <property type="match status" value="1"/>
</dbReference>
<evidence type="ECO:0000259" key="7">
    <source>
        <dbReference type="Pfam" id="PF26410"/>
    </source>
</evidence>
<protein>
    <recommendedName>
        <fullName evidence="3">mannan endo-1,4-beta-mannosidase</fullName>
        <ecNumber evidence="3">3.2.1.78</ecNumber>
    </recommendedName>
</protein>
<dbReference type="InterPro" id="IPR017853">
    <property type="entry name" value="GH"/>
</dbReference>
<dbReference type="SUPFAM" id="SSF51445">
    <property type="entry name" value="(Trans)glycosidases"/>
    <property type="match status" value="1"/>
</dbReference>
<evidence type="ECO:0000256" key="6">
    <source>
        <dbReference type="SAM" id="MobiDB-lite"/>
    </source>
</evidence>
<dbReference type="PANTHER" id="PTHR31451:SF46">
    <property type="entry name" value="MANNAN ENDO-1,4-BETA-MANNOSIDASE 8"/>
    <property type="match status" value="1"/>
</dbReference>
<comment type="catalytic activity">
    <reaction evidence="1">
        <text>Random hydrolysis of (1-&gt;4)-beta-D-mannosidic linkages in mannans, galactomannans and glucomannans.</text>
        <dbReference type="EC" id="3.2.1.78"/>
    </reaction>
</comment>
<name>A0ABR2LSS4_9ASPA</name>